<gene>
    <name evidence="13" type="ORF">A4V02_07130</name>
</gene>
<dbReference type="SUPFAM" id="SSF51730">
    <property type="entry name" value="FAD-linked oxidoreductase"/>
    <property type="match status" value="1"/>
</dbReference>
<evidence type="ECO:0000256" key="1">
    <source>
        <dbReference type="ARBA" id="ARBA00001974"/>
    </source>
</evidence>
<dbReference type="GO" id="GO:0106312">
    <property type="term" value="F:methylenetetrahydrofolate reductase (NADH) activity"/>
    <property type="evidence" value="ECO:0007669"/>
    <property type="project" value="UniProtKB-EC"/>
</dbReference>
<evidence type="ECO:0000256" key="3">
    <source>
        <dbReference type="ARBA" id="ARBA00006743"/>
    </source>
</evidence>
<dbReference type="AlphaFoldDB" id="A0A1B1S9P2"/>
<dbReference type="Pfam" id="PF02219">
    <property type="entry name" value="MTHFR"/>
    <property type="match status" value="1"/>
</dbReference>
<accession>A0A1B1S9P2</accession>
<comment type="similarity">
    <text evidence="3 12">Belongs to the methylenetetrahydrofolate reductase family.</text>
</comment>
<organism evidence="13 14">
    <name type="scientific">Muribaculum intestinale</name>
    <dbReference type="NCBI Taxonomy" id="1796646"/>
    <lineage>
        <taxon>Bacteria</taxon>
        <taxon>Pseudomonadati</taxon>
        <taxon>Bacteroidota</taxon>
        <taxon>Bacteroidia</taxon>
        <taxon>Bacteroidales</taxon>
        <taxon>Muribaculaceae</taxon>
        <taxon>Muribaculum</taxon>
    </lineage>
</organism>
<dbReference type="GeneID" id="65536627"/>
<dbReference type="EMBL" id="CP015402">
    <property type="protein sequence ID" value="ANU63520.1"/>
    <property type="molecule type" value="Genomic_DNA"/>
</dbReference>
<dbReference type="Proteomes" id="UP000186351">
    <property type="component" value="Chromosome"/>
</dbReference>
<proteinExistence type="inferred from homology"/>
<dbReference type="CDD" id="cd00537">
    <property type="entry name" value="MTHFR"/>
    <property type="match status" value="1"/>
</dbReference>
<accession>A0A1Z2XIY3</accession>
<keyword evidence="4" id="KW-0028">Amino-acid biosynthesis</keyword>
<evidence type="ECO:0000256" key="12">
    <source>
        <dbReference type="RuleBase" id="RU003862"/>
    </source>
</evidence>
<evidence type="ECO:0000256" key="5">
    <source>
        <dbReference type="ARBA" id="ARBA00022630"/>
    </source>
</evidence>
<keyword evidence="5 12" id="KW-0285">Flavoprotein</keyword>
<dbReference type="STRING" id="1796646.A4V02_07130"/>
<evidence type="ECO:0000256" key="8">
    <source>
        <dbReference type="ARBA" id="ARBA00023027"/>
    </source>
</evidence>
<dbReference type="GO" id="GO:0005829">
    <property type="term" value="C:cytosol"/>
    <property type="evidence" value="ECO:0007669"/>
    <property type="project" value="InterPro"/>
</dbReference>
<evidence type="ECO:0000256" key="2">
    <source>
        <dbReference type="ARBA" id="ARBA00004777"/>
    </source>
</evidence>
<comment type="pathway">
    <text evidence="2 12">One-carbon metabolism; tetrahydrofolate interconversion.</text>
</comment>
<protein>
    <recommendedName>
        <fullName evidence="12">Methylenetetrahydrofolate reductase</fullName>
        <ecNumber evidence="12">1.5.1.54</ecNumber>
    </recommendedName>
</protein>
<evidence type="ECO:0000256" key="6">
    <source>
        <dbReference type="ARBA" id="ARBA00022827"/>
    </source>
</evidence>
<dbReference type="InterPro" id="IPR029041">
    <property type="entry name" value="FAD-linked_oxidoreductase-like"/>
</dbReference>
<evidence type="ECO:0000256" key="10">
    <source>
        <dbReference type="ARBA" id="ARBA00034478"/>
    </source>
</evidence>
<dbReference type="FunFam" id="3.20.20.220:FF:000015">
    <property type="entry name" value="Methylenetetrahydrofolate reductase"/>
    <property type="match status" value="1"/>
</dbReference>
<dbReference type="RefSeq" id="WP_068960833.1">
    <property type="nucleotide sequence ID" value="NZ_CAJTAP010000018.1"/>
</dbReference>
<evidence type="ECO:0000313" key="14">
    <source>
        <dbReference type="Proteomes" id="UP000186351"/>
    </source>
</evidence>
<evidence type="ECO:0000256" key="11">
    <source>
        <dbReference type="ARBA" id="ARBA00048628"/>
    </source>
</evidence>
<reference evidence="14" key="1">
    <citation type="submission" date="2016-04" db="EMBL/GenBank/DDBJ databases">
        <title>Complete Genome Sequences of Twelve Strains of a Stable Defined Moderately Diverse Mouse Microbiota 2 (sDMDMm2).</title>
        <authorList>
            <person name="Uchimura Y."/>
            <person name="Wyss M."/>
            <person name="Brugiroux S."/>
            <person name="Limenitakis J.P."/>
            <person name="Stecher B."/>
            <person name="McCoy K.D."/>
            <person name="Macpherson A.J."/>
        </authorList>
    </citation>
    <scope>NUCLEOTIDE SEQUENCE [LARGE SCALE GENOMIC DNA]</scope>
    <source>
        <strain evidence="14">YL27</strain>
    </source>
</reference>
<dbReference type="OrthoDB" id="9812555at2"/>
<evidence type="ECO:0000256" key="9">
    <source>
        <dbReference type="ARBA" id="ARBA00023167"/>
    </source>
</evidence>
<comment type="cofactor">
    <cofactor evidence="1 12">
        <name>FAD</name>
        <dbReference type="ChEBI" id="CHEBI:57692"/>
    </cofactor>
</comment>
<dbReference type="GO" id="GO:0009086">
    <property type="term" value="P:methionine biosynthetic process"/>
    <property type="evidence" value="ECO:0007669"/>
    <property type="project" value="UniProtKB-KW"/>
</dbReference>
<comment type="pathway">
    <text evidence="10">Amino-acid biosynthesis; L-methionine biosynthesis via de novo pathway.</text>
</comment>
<dbReference type="UniPathway" id="UPA00193"/>
<dbReference type="EC" id="1.5.1.54" evidence="12"/>
<dbReference type="Gene3D" id="3.20.20.220">
    <property type="match status" value="1"/>
</dbReference>
<keyword evidence="9" id="KW-0486">Methionine biosynthesis</keyword>
<evidence type="ECO:0000256" key="4">
    <source>
        <dbReference type="ARBA" id="ARBA00022605"/>
    </source>
</evidence>
<dbReference type="GO" id="GO:0071949">
    <property type="term" value="F:FAD binding"/>
    <property type="evidence" value="ECO:0007669"/>
    <property type="project" value="TreeGrafter"/>
</dbReference>
<sequence>MKVTDIIAARQTPGFSFEVLPPLKGRGINQLFKNIDILCEFDPLYINITTHRSEIVFKDTSDGLYRRVSERSRPGTVAVAAAIQQKYGIPAVPHMICSGFSKIETEYALIDLNFLGITNLLLLRGDKAKHESRFTPNADGHAHASELQQQVNDFNRGYFIDGTKMDIITGETFSYGVAGYPEKHEESPNPDIDLQYLKLKVDNGADYIVTQMFFDNEKYFRFVERCRNAGINVPIIPGLKPITTMSQLNLLPKVFHVDMPSDLANELMKCTSDAQAKEIGVEWCTMQARELIAHNVPSIHFYSLNATRSVERVAHTVY</sequence>
<dbReference type="InterPro" id="IPR004620">
    <property type="entry name" value="MTHF_reductase_bac"/>
</dbReference>
<name>A0A1B1S9P2_9BACT</name>
<keyword evidence="7 12" id="KW-0560">Oxidoreductase</keyword>
<dbReference type="PANTHER" id="PTHR45754">
    <property type="entry name" value="METHYLENETETRAHYDROFOLATE REDUCTASE"/>
    <property type="match status" value="1"/>
</dbReference>
<dbReference type="NCBIfam" id="TIGR00676">
    <property type="entry name" value="fadh2"/>
    <property type="match status" value="1"/>
</dbReference>
<dbReference type="KEGG" id="pary:A4V02_07130"/>
<dbReference type="PANTHER" id="PTHR45754:SF3">
    <property type="entry name" value="METHYLENETETRAHYDROFOLATE REDUCTASE (NADPH)"/>
    <property type="match status" value="1"/>
</dbReference>
<comment type="catalytic activity">
    <reaction evidence="11">
        <text>(6S)-5-methyl-5,6,7,8-tetrahydrofolate + NAD(+) = (6R)-5,10-methylene-5,6,7,8-tetrahydrofolate + NADH + H(+)</text>
        <dbReference type="Rhea" id="RHEA:19821"/>
        <dbReference type="ChEBI" id="CHEBI:15378"/>
        <dbReference type="ChEBI" id="CHEBI:15636"/>
        <dbReference type="ChEBI" id="CHEBI:18608"/>
        <dbReference type="ChEBI" id="CHEBI:57540"/>
        <dbReference type="ChEBI" id="CHEBI:57945"/>
        <dbReference type="EC" id="1.5.1.54"/>
    </reaction>
    <physiologicalReaction direction="right-to-left" evidence="11">
        <dbReference type="Rhea" id="RHEA:19823"/>
    </physiologicalReaction>
</comment>
<evidence type="ECO:0000256" key="7">
    <source>
        <dbReference type="ARBA" id="ARBA00023002"/>
    </source>
</evidence>
<keyword evidence="8" id="KW-0520">NAD</keyword>
<dbReference type="GO" id="GO:0035999">
    <property type="term" value="P:tetrahydrofolate interconversion"/>
    <property type="evidence" value="ECO:0007669"/>
    <property type="project" value="UniProtKB-UniPathway"/>
</dbReference>
<dbReference type="InterPro" id="IPR003171">
    <property type="entry name" value="Mehydrof_redctse-like"/>
</dbReference>
<keyword evidence="14" id="KW-1185">Reference proteome</keyword>
<keyword evidence="6 12" id="KW-0274">FAD</keyword>
<evidence type="ECO:0000313" key="13">
    <source>
        <dbReference type="EMBL" id="ANU63520.1"/>
    </source>
</evidence>